<evidence type="ECO:0000313" key="2">
    <source>
        <dbReference type="EMBL" id="GMI24356.1"/>
    </source>
</evidence>
<dbReference type="CDD" id="cd20524">
    <property type="entry name" value="CYCLIN_CCNH_rpt1"/>
    <property type="match status" value="1"/>
</dbReference>
<dbReference type="InterPro" id="IPR036915">
    <property type="entry name" value="Cyclin-like_sf"/>
</dbReference>
<reference evidence="2" key="1">
    <citation type="submission" date="2022-07" db="EMBL/GenBank/DDBJ databases">
        <title>Genome analysis of Parmales, a sister group of diatoms, reveals the evolutionary specialization of diatoms from phago-mixotrophs to photoautotrophs.</title>
        <authorList>
            <person name="Ban H."/>
            <person name="Sato S."/>
            <person name="Yoshikawa S."/>
            <person name="Kazumasa Y."/>
            <person name="Nakamura Y."/>
            <person name="Ichinomiya M."/>
            <person name="Saitoh K."/>
            <person name="Sato N."/>
            <person name="Blanc-Mathieu R."/>
            <person name="Endo H."/>
            <person name="Kuwata A."/>
            <person name="Ogata H."/>
        </authorList>
    </citation>
    <scope>NUCLEOTIDE SEQUENCE</scope>
</reference>
<evidence type="ECO:0000259" key="1">
    <source>
        <dbReference type="Pfam" id="PF00134"/>
    </source>
</evidence>
<evidence type="ECO:0000313" key="3">
    <source>
        <dbReference type="Proteomes" id="UP001165082"/>
    </source>
</evidence>
<name>A0A9W7FYD7_9STRA</name>
<protein>
    <recommendedName>
        <fullName evidence="1">Cyclin N-terminal domain-containing protein</fullName>
    </recommendedName>
</protein>
<dbReference type="SUPFAM" id="SSF47954">
    <property type="entry name" value="Cyclin-like"/>
    <property type="match status" value="1"/>
</dbReference>
<dbReference type="EMBL" id="BRXZ01008305">
    <property type="protein sequence ID" value="GMI24356.1"/>
    <property type="molecule type" value="Genomic_DNA"/>
</dbReference>
<dbReference type="InterPro" id="IPR006671">
    <property type="entry name" value="Cyclin_N"/>
</dbReference>
<sequence>MNADEEATLLTFYAAMINPLCGRDAGPRRRPDKVADTAHQFLRRFYLSNSVVHFDPLKMMVASVFLASKVEDLTISATSLSEGTKEKKKEVSVEDIVKHELLLL</sequence>
<keyword evidence="3" id="KW-1185">Reference proteome</keyword>
<comment type="caution">
    <text evidence="2">The sequence shown here is derived from an EMBL/GenBank/DDBJ whole genome shotgun (WGS) entry which is preliminary data.</text>
</comment>
<dbReference type="OrthoDB" id="41688at2759"/>
<accession>A0A9W7FYD7</accession>
<dbReference type="Proteomes" id="UP001165082">
    <property type="component" value="Unassembled WGS sequence"/>
</dbReference>
<proteinExistence type="predicted"/>
<organism evidence="2 3">
    <name type="scientific">Triparma retinervis</name>
    <dbReference type="NCBI Taxonomy" id="2557542"/>
    <lineage>
        <taxon>Eukaryota</taxon>
        <taxon>Sar</taxon>
        <taxon>Stramenopiles</taxon>
        <taxon>Ochrophyta</taxon>
        <taxon>Bolidophyceae</taxon>
        <taxon>Parmales</taxon>
        <taxon>Triparmaceae</taxon>
        <taxon>Triparma</taxon>
    </lineage>
</organism>
<dbReference type="Pfam" id="PF00134">
    <property type="entry name" value="Cyclin_N"/>
    <property type="match status" value="1"/>
</dbReference>
<feature type="domain" description="Cyclin N-terminal" evidence="1">
    <location>
        <begin position="37"/>
        <end position="104"/>
    </location>
</feature>
<feature type="non-terminal residue" evidence="2">
    <location>
        <position position="104"/>
    </location>
</feature>
<dbReference type="Gene3D" id="1.10.472.10">
    <property type="entry name" value="Cyclin-like"/>
    <property type="match status" value="1"/>
</dbReference>
<dbReference type="AlphaFoldDB" id="A0A9W7FYD7"/>
<gene>
    <name evidence="2" type="ORF">TrRE_jg5865</name>
</gene>